<dbReference type="eggNOG" id="ENOG502RQCG">
    <property type="taxonomic scope" value="Eukaryota"/>
</dbReference>
<dbReference type="Proteomes" id="UP000002037">
    <property type="component" value="Unassembled WGS sequence"/>
</dbReference>
<gene>
    <name evidence="2" type="ORF">CTRG_06130</name>
</gene>
<evidence type="ECO:0000256" key="1">
    <source>
        <dbReference type="SAM" id="MobiDB-lite"/>
    </source>
</evidence>
<dbReference type="HOGENOM" id="CLU_787549_0_0_1"/>
<feature type="compositionally biased region" description="Low complexity" evidence="1">
    <location>
        <begin position="82"/>
        <end position="91"/>
    </location>
</feature>
<evidence type="ECO:0000313" key="3">
    <source>
        <dbReference type="Proteomes" id="UP000002037"/>
    </source>
</evidence>
<dbReference type="EMBL" id="GG692405">
    <property type="protein sequence ID" value="EER30346.1"/>
    <property type="molecule type" value="Genomic_DNA"/>
</dbReference>
<dbReference type="KEGG" id="ctp:CTRG_06130"/>
<dbReference type="VEuPathDB" id="FungiDB:CTRG_06130"/>
<accession>C5MJ87</accession>
<dbReference type="GeneID" id="8298536"/>
<dbReference type="RefSeq" id="XP_002546652.1">
    <property type="nucleotide sequence ID" value="XM_002546606.1"/>
</dbReference>
<keyword evidence="3" id="KW-1185">Reference proteome</keyword>
<feature type="region of interest" description="Disordered" evidence="1">
    <location>
        <begin position="73"/>
        <end position="93"/>
    </location>
</feature>
<dbReference type="AlphaFoldDB" id="C5MJ87"/>
<proteinExistence type="predicted"/>
<protein>
    <submittedName>
        <fullName evidence="2">Uncharacterized protein</fullName>
    </submittedName>
</protein>
<dbReference type="OrthoDB" id="4015084at2759"/>
<evidence type="ECO:0000313" key="2">
    <source>
        <dbReference type="EMBL" id="EER30346.1"/>
    </source>
</evidence>
<name>C5MJ87_CANTT</name>
<feature type="region of interest" description="Disordered" evidence="1">
    <location>
        <begin position="148"/>
        <end position="187"/>
    </location>
</feature>
<reference evidence="2 3" key="1">
    <citation type="journal article" date="2009" name="Nature">
        <title>Evolution of pathogenicity and sexual reproduction in eight Candida genomes.</title>
        <authorList>
            <person name="Butler G."/>
            <person name="Rasmussen M.D."/>
            <person name="Lin M.F."/>
            <person name="Santos M.A."/>
            <person name="Sakthikumar S."/>
            <person name="Munro C.A."/>
            <person name="Rheinbay E."/>
            <person name="Grabherr M."/>
            <person name="Forche A."/>
            <person name="Reedy J.L."/>
            <person name="Agrafioti I."/>
            <person name="Arnaud M.B."/>
            <person name="Bates S."/>
            <person name="Brown A.J."/>
            <person name="Brunke S."/>
            <person name="Costanzo M.C."/>
            <person name="Fitzpatrick D.A."/>
            <person name="de Groot P.W."/>
            <person name="Harris D."/>
            <person name="Hoyer L.L."/>
            <person name="Hube B."/>
            <person name="Klis F.M."/>
            <person name="Kodira C."/>
            <person name="Lennard N."/>
            <person name="Logue M.E."/>
            <person name="Martin R."/>
            <person name="Neiman A.M."/>
            <person name="Nikolaou E."/>
            <person name="Quail M.A."/>
            <person name="Quinn J."/>
            <person name="Santos M.C."/>
            <person name="Schmitzberger F.F."/>
            <person name="Sherlock G."/>
            <person name="Shah P."/>
            <person name="Silverstein K.A."/>
            <person name="Skrzypek M.S."/>
            <person name="Soll D."/>
            <person name="Staggs R."/>
            <person name="Stansfield I."/>
            <person name="Stumpf M.P."/>
            <person name="Sudbery P.E."/>
            <person name="Srikantha T."/>
            <person name="Zeng Q."/>
            <person name="Berman J."/>
            <person name="Berriman M."/>
            <person name="Heitman J."/>
            <person name="Gow N.A."/>
            <person name="Lorenz M.C."/>
            <person name="Birren B.W."/>
            <person name="Kellis M."/>
            <person name="Cuomo C.A."/>
        </authorList>
    </citation>
    <scope>NUCLEOTIDE SEQUENCE [LARGE SCALE GENOMIC DNA]</scope>
    <source>
        <strain evidence="3">ATCC MYA-3404 / T1</strain>
    </source>
</reference>
<sequence length="352" mass="39701">MDFMNQMYHDLKFHVNHFIVGYRQKYYSMDNNPRVIHTKLENQQLLSLRTFPNDKSLISKGQHFLHLNRKLDHENEEPGNLSPSSSSSSSSTINSLDNVVKREFIAFENYKNVTFRTHNSLILKKNYSEPNLVDGYFSSFRLDLEMSGSSSEADASGEEEVGDKGEVKEGEEEEGEQQQQVVSDQPLISLETETPGVTDCTSSTPCTCQCHVFEKPAMESTISSTRKSNHVKDKLYNFVMNSLPRVSGNSNNNETTCDSNDIKVKEETHVVPPAPQQAENSIDEIMSMKQDNNKIWKLVLNDISLSAARLSTGSGTIPMVNNQNIRGDFIDARIMNNENEDIFTTKSVPPSK</sequence>
<organism evidence="2 3">
    <name type="scientific">Candida tropicalis (strain ATCC MYA-3404 / T1)</name>
    <name type="common">Yeast</name>
    <dbReference type="NCBI Taxonomy" id="294747"/>
    <lineage>
        <taxon>Eukaryota</taxon>
        <taxon>Fungi</taxon>
        <taxon>Dikarya</taxon>
        <taxon>Ascomycota</taxon>
        <taxon>Saccharomycotina</taxon>
        <taxon>Pichiomycetes</taxon>
        <taxon>Debaryomycetaceae</taxon>
        <taxon>Candida/Lodderomyces clade</taxon>
        <taxon>Candida</taxon>
    </lineage>
</organism>